<proteinExistence type="predicted"/>
<dbReference type="InterPro" id="IPR036942">
    <property type="entry name" value="Beta-barrel_TonB_sf"/>
</dbReference>
<dbReference type="InterPro" id="IPR037066">
    <property type="entry name" value="Plug_dom_sf"/>
</dbReference>
<sequence length="1158" mass="124028">MLLGFALSSTAIAQVNTGQIEGTVTDPSGALVANATVTVKNLGTDATRVEHSSVNGTYLLSDLSPANYELTITAENFKSFVSRVTVTVGGHTTIDAKLTLGQGTTEVEVVGEGGAQVNTQTQELSQVVDQQQISQLPSLTRNPYDFVALSGNISGGDNSAAGNSQNATLRGVNFNINGQRSTGTEILLDGVENITVFGDGVGIKVPIDGVQEFRIVTSNFEPQYGRASGGVVNVTTKAGTNAFHGSAWEFNRLAAYTSNTVTNSQEGIPKGQYTRNQFGFAVGGPILKDKLFFFGSTEWTRVRSAAVSTAAVPTPQYLAVAPANIQAYFAAYGANTFNLNTTYSAADLGIATLPAATPVLGTTTFTAPGDAGGGLPQNTYNILGRFDYNLSDKTQVFFRYVDYNEADQAGSVFSSPYSQYNVSQTVQNQAYLLSASHVFNPSLVSNTKLSFSRFNTAYAYDTALQNTPTLIVSPNAQIPGTSTFIQLPGFYDTNPANGGLPYGGPQNTVQINHDLDVIKGKHSMQYGAQILYIQDNNAYGAYAQANEQLGQGLTKGLAALGTGNLFEFEAAVNPAGALPCVRDPYTGDLTQTPGCSINLPASAPSFARSERFHDWAVYGQDAWKVSPRFTFNYGVRYEYYGVQHNNHKDLDSNFYYGDGNLDPEGIRTGQVFTTPTSPIHSLWNPSYGTVSPRIGFAYDIFGDGKTSVRGGYGISYERNFGNVTFNVIQNPPNYAVIIINGTPVTNSNAGPLAGASGSVPLPPTSLRNVDQNIKTAQTQFYSAALEHQFGAGTVLSLEYAGARGLHLYDIKNVNGLGSGNALLGDSLLDPSGTIPALTRLNSQYSNTNNRGSGADSYYHAMNIQFQSSNLHRTGLTLVANYTLSHATDDLSTTFSETNNEFSLGYTNPFNPALDHGTSDLDIRHRLVIAPIYRTPWFANGHSALKQALFGWQITGIYQVRTGTPFSYYDTTFNNTGYNVARYTPDGGVVPKHTFKSIPSGVNGGGTNAYNVGNLPASFSFLNQAWYDATNTPAVNAAGNEPLTVSDWGPYPAAMTSRNAFRGPGAWNVDAAVSKTFPIHEQVNLVFRAEGFDILNHHNLYIQQGLNDVANVQDFTQPLSVQQRPGVPLPITASKGGIGADGGVNDERRFGQFSLSLQF</sequence>
<evidence type="ECO:0000259" key="7">
    <source>
        <dbReference type="Pfam" id="PF25183"/>
    </source>
</evidence>
<dbReference type="Proteomes" id="UP000253606">
    <property type="component" value="Chromosome"/>
</dbReference>
<comment type="subcellular location">
    <subcellularLocation>
        <location evidence="1">Cell outer membrane</location>
        <topology evidence="1">Multi-pass membrane protein</topology>
    </subcellularLocation>
</comment>
<organism evidence="8 9">
    <name type="scientific">Acidisarcina polymorpha</name>
    <dbReference type="NCBI Taxonomy" id="2211140"/>
    <lineage>
        <taxon>Bacteria</taxon>
        <taxon>Pseudomonadati</taxon>
        <taxon>Acidobacteriota</taxon>
        <taxon>Terriglobia</taxon>
        <taxon>Terriglobales</taxon>
        <taxon>Acidobacteriaceae</taxon>
        <taxon>Acidisarcina</taxon>
    </lineage>
</organism>
<dbReference type="GO" id="GO:0044718">
    <property type="term" value="P:siderophore transmembrane transport"/>
    <property type="evidence" value="ECO:0007669"/>
    <property type="project" value="TreeGrafter"/>
</dbReference>
<keyword evidence="6" id="KW-0998">Cell outer membrane</keyword>
<evidence type="ECO:0000256" key="5">
    <source>
        <dbReference type="ARBA" id="ARBA00023136"/>
    </source>
</evidence>
<dbReference type="GO" id="GO:0015344">
    <property type="term" value="F:siderophore uptake transmembrane transporter activity"/>
    <property type="evidence" value="ECO:0007669"/>
    <property type="project" value="TreeGrafter"/>
</dbReference>
<dbReference type="PANTHER" id="PTHR30069">
    <property type="entry name" value="TONB-DEPENDENT OUTER MEMBRANE RECEPTOR"/>
    <property type="match status" value="1"/>
</dbReference>
<evidence type="ECO:0000256" key="4">
    <source>
        <dbReference type="ARBA" id="ARBA00022692"/>
    </source>
</evidence>
<name>A0A2Z5FXK6_9BACT</name>
<evidence type="ECO:0000313" key="8">
    <source>
        <dbReference type="EMBL" id="AXC11618.1"/>
    </source>
</evidence>
<evidence type="ECO:0000256" key="6">
    <source>
        <dbReference type="ARBA" id="ARBA00023237"/>
    </source>
</evidence>
<feature type="domain" description="TonB-dependent transporter Oar-like beta-barrel" evidence="7">
    <location>
        <begin position="235"/>
        <end position="1100"/>
    </location>
</feature>
<evidence type="ECO:0000313" key="9">
    <source>
        <dbReference type="Proteomes" id="UP000253606"/>
    </source>
</evidence>
<dbReference type="InterPro" id="IPR013784">
    <property type="entry name" value="Carb-bd-like_fold"/>
</dbReference>
<dbReference type="EMBL" id="CP030840">
    <property type="protein sequence ID" value="AXC11618.1"/>
    <property type="molecule type" value="Genomic_DNA"/>
</dbReference>
<keyword evidence="2" id="KW-0813">Transport</keyword>
<keyword evidence="3" id="KW-1134">Transmembrane beta strand</keyword>
<accession>A0A2Z5FXK6</accession>
<keyword evidence="5" id="KW-0472">Membrane</keyword>
<dbReference type="PANTHER" id="PTHR30069:SF46">
    <property type="entry name" value="OAR PROTEIN"/>
    <property type="match status" value="1"/>
</dbReference>
<evidence type="ECO:0000256" key="3">
    <source>
        <dbReference type="ARBA" id="ARBA00022452"/>
    </source>
</evidence>
<keyword evidence="4" id="KW-0812">Transmembrane</keyword>
<dbReference type="GO" id="GO:0030246">
    <property type="term" value="F:carbohydrate binding"/>
    <property type="evidence" value="ECO:0007669"/>
    <property type="project" value="InterPro"/>
</dbReference>
<reference evidence="8 9" key="1">
    <citation type="journal article" date="2018" name="Front. Microbiol.">
        <title>Hydrolytic Capabilities as a Key to Environmental Success: Chitinolytic and Cellulolytic Acidobacteria From Acidic Sub-arctic Soils and Boreal Peatlands.</title>
        <authorList>
            <person name="Belova S.E."/>
            <person name="Ravin N.V."/>
            <person name="Pankratov T.A."/>
            <person name="Rakitin A.L."/>
            <person name="Ivanova A.A."/>
            <person name="Beletsky A.V."/>
            <person name="Mardanov A.V."/>
            <person name="Sinninghe Damste J.S."/>
            <person name="Dedysh S.N."/>
        </authorList>
    </citation>
    <scope>NUCLEOTIDE SEQUENCE [LARGE SCALE GENOMIC DNA]</scope>
    <source>
        <strain evidence="8 9">SBC82</strain>
    </source>
</reference>
<dbReference type="Gene3D" id="2.60.40.1120">
    <property type="entry name" value="Carboxypeptidase-like, regulatory domain"/>
    <property type="match status" value="1"/>
</dbReference>
<dbReference type="SUPFAM" id="SSF56935">
    <property type="entry name" value="Porins"/>
    <property type="match status" value="1"/>
</dbReference>
<keyword evidence="9" id="KW-1185">Reference proteome</keyword>
<dbReference type="Gene3D" id="2.40.170.20">
    <property type="entry name" value="TonB-dependent receptor, beta-barrel domain"/>
    <property type="match status" value="1"/>
</dbReference>
<dbReference type="InterPro" id="IPR057601">
    <property type="entry name" value="Oar-like_b-barrel"/>
</dbReference>
<evidence type="ECO:0000256" key="2">
    <source>
        <dbReference type="ARBA" id="ARBA00022448"/>
    </source>
</evidence>
<dbReference type="Pfam" id="PF25183">
    <property type="entry name" value="OMP_b-brl_4"/>
    <property type="match status" value="1"/>
</dbReference>
<protein>
    <submittedName>
        <fullName evidence="8">Oar protein</fullName>
    </submittedName>
</protein>
<dbReference type="GO" id="GO:0009279">
    <property type="term" value="C:cell outer membrane"/>
    <property type="evidence" value="ECO:0007669"/>
    <property type="project" value="UniProtKB-SubCell"/>
</dbReference>
<dbReference type="SUPFAM" id="SSF49452">
    <property type="entry name" value="Starch-binding domain-like"/>
    <property type="match status" value="1"/>
</dbReference>
<dbReference type="KEGG" id="abas:ACPOL_2294"/>
<dbReference type="InterPro" id="IPR039426">
    <property type="entry name" value="TonB-dep_rcpt-like"/>
</dbReference>
<dbReference type="Pfam" id="PF13620">
    <property type="entry name" value="CarboxypepD_reg"/>
    <property type="match status" value="1"/>
</dbReference>
<evidence type="ECO:0000256" key="1">
    <source>
        <dbReference type="ARBA" id="ARBA00004571"/>
    </source>
</evidence>
<gene>
    <name evidence="8" type="ORF">ACPOL_2294</name>
</gene>
<dbReference type="AlphaFoldDB" id="A0A2Z5FXK6"/>
<dbReference type="Gene3D" id="2.170.130.10">
    <property type="entry name" value="TonB-dependent receptor, plug domain"/>
    <property type="match status" value="1"/>
</dbReference>